<dbReference type="HOGENOM" id="CLU_051838_0_0_6"/>
<gene>
    <name evidence="6" type="ordered locus">M5M_06310</name>
</gene>
<evidence type="ECO:0000256" key="3">
    <source>
        <dbReference type="ARBA" id="ARBA00022989"/>
    </source>
</evidence>
<proteinExistence type="predicted"/>
<feature type="transmembrane region" description="Helical" evidence="5">
    <location>
        <begin position="122"/>
        <end position="143"/>
    </location>
</feature>
<feature type="transmembrane region" description="Helical" evidence="5">
    <location>
        <begin position="254"/>
        <end position="275"/>
    </location>
</feature>
<dbReference type="eggNOG" id="COG2020">
    <property type="taxonomic scope" value="Bacteria"/>
</dbReference>
<organism evidence="6 7">
    <name type="scientific">Simiduia agarivorans (strain DSM 21679 / JCM 13881 / BCRC 17597 / SA1)</name>
    <dbReference type="NCBI Taxonomy" id="1117647"/>
    <lineage>
        <taxon>Bacteria</taxon>
        <taxon>Pseudomonadati</taxon>
        <taxon>Pseudomonadota</taxon>
        <taxon>Gammaproteobacteria</taxon>
        <taxon>Cellvibrionales</taxon>
        <taxon>Cellvibrionaceae</taxon>
        <taxon>Simiduia</taxon>
    </lineage>
</organism>
<evidence type="ECO:0000313" key="7">
    <source>
        <dbReference type="Proteomes" id="UP000000466"/>
    </source>
</evidence>
<keyword evidence="3 5" id="KW-1133">Transmembrane helix</keyword>
<keyword evidence="2 5" id="KW-0812">Transmembrane</keyword>
<evidence type="ECO:0000256" key="5">
    <source>
        <dbReference type="SAM" id="Phobius"/>
    </source>
</evidence>
<feature type="transmembrane region" description="Helical" evidence="5">
    <location>
        <begin position="20"/>
        <end position="39"/>
    </location>
</feature>
<dbReference type="AlphaFoldDB" id="K4KWY7"/>
<feature type="transmembrane region" description="Helical" evidence="5">
    <location>
        <begin position="90"/>
        <end position="110"/>
    </location>
</feature>
<keyword evidence="6" id="KW-0808">Transferase</keyword>
<feature type="transmembrane region" description="Helical" evidence="5">
    <location>
        <begin position="175"/>
        <end position="193"/>
    </location>
</feature>
<dbReference type="Gene3D" id="1.20.120.1630">
    <property type="match status" value="1"/>
</dbReference>
<feature type="transmembrane region" description="Helical" evidence="5">
    <location>
        <begin position="45"/>
        <end position="69"/>
    </location>
</feature>
<dbReference type="STRING" id="1117647.M5M_06310"/>
<comment type="subcellular location">
    <subcellularLocation>
        <location evidence="1">Membrane</location>
        <topology evidence="1">Multi-pass membrane protein</topology>
    </subcellularLocation>
</comment>
<accession>K4KWY7</accession>
<reference evidence="6 7" key="1">
    <citation type="journal article" date="2013" name="Genome Announc.">
        <title>Complete genome sequence of Simiduia agarivorans SA1(T), a marine bacterium able to degrade a variety of polysaccharides.</title>
        <authorList>
            <person name="Lin S.Y."/>
            <person name="Shieh W.Y."/>
            <person name="Chen J.S."/>
            <person name="Tang S.L."/>
        </authorList>
    </citation>
    <scope>NUCLEOTIDE SEQUENCE [LARGE SCALE GENOMIC DNA]</scope>
    <source>
        <strain evidence="7">DSM 21679 / JCM 13881 / BCRC 17597 / SA1</strain>
    </source>
</reference>
<protein>
    <submittedName>
        <fullName evidence="6">Isoprenylcysteine carboxyl methyltransferase family protein</fullName>
    </submittedName>
</protein>
<dbReference type="Pfam" id="PF04140">
    <property type="entry name" value="ICMT"/>
    <property type="match status" value="1"/>
</dbReference>
<dbReference type="InterPro" id="IPR007269">
    <property type="entry name" value="ICMT_MeTrfase"/>
</dbReference>
<keyword evidence="6" id="KW-0489">Methyltransferase</keyword>
<dbReference type="GO" id="GO:0016020">
    <property type="term" value="C:membrane"/>
    <property type="evidence" value="ECO:0007669"/>
    <property type="project" value="UniProtKB-SubCell"/>
</dbReference>
<dbReference type="GO" id="GO:0004671">
    <property type="term" value="F:protein C-terminal S-isoprenylcysteine carboxyl O-methyltransferase activity"/>
    <property type="evidence" value="ECO:0007669"/>
    <property type="project" value="InterPro"/>
</dbReference>
<dbReference type="Proteomes" id="UP000000466">
    <property type="component" value="Chromosome"/>
</dbReference>
<evidence type="ECO:0000313" key="6">
    <source>
        <dbReference type="EMBL" id="AFU98457.2"/>
    </source>
</evidence>
<keyword evidence="4 5" id="KW-0472">Membrane</keyword>
<name>K4KWY7_SIMAS</name>
<feature type="transmembrane region" description="Helical" evidence="5">
    <location>
        <begin position="295"/>
        <end position="317"/>
    </location>
</feature>
<evidence type="ECO:0000256" key="4">
    <source>
        <dbReference type="ARBA" id="ARBA00023136"/>
    </source>
</evidence>
<dbReference type="RefSeq" id="WP_016389265.1">
    <property type="nucleotide sequence ID" value="NC_018868.3"/>
</dbReference>
<evidence type="ECO:0000256" key="2">
    <source>
        <dbReference type="ARBA" id="ARBA00022692"/>
    </source>
</evidence>
<feature type="transmembrane region" description="Helical" evidence="5">
    <location>
        <begin position="222"/>
        <end position="242"/>
    </location>
</feature>
<sequence>MSASTQNQDAPPTSATHMGINLTGLVCAGMASAWLVFNPDVLDSRTWACVLVGLAWALPIAGLEALFLKPWRRESAGLTGSGFQPKIQRVIVKLLALAGCITAVALTYWLLPEYQGTFYDPFYTVLFKVLPYWLLFAVPYVWWVDGWQTQPQDSYWLFGRWLLGRETWCEALTQLLLGWAVKGFFLPLMFVYLGNNLTQLINTDFSAINGSFQSVFDAAFNVLYYVDLLIVCVGYSFTLRLLDSHIRSTEPSLLGWAVALACYQPFWSLISGTYIQYDQGPAWGYWFWATPWAYTLWGSAILCCIGIYVWASMAFGLRFSNLTHRGILTNGPFRWTKHPAYLSKNLSWWLISMPFMVSVSLEQSVRQCGMLLLLNGIYFIRAKTEERHLSRDPVYRQYMLFIAKHGLMARLKNLIARMLALPMKPVSGAEENQ</sequence>
<evidence type="ECO:0000256" key="1">
    <source>
        <dbReference type="ARBA" id="ARBA00004141"/>
    </source>
</evidence>
<dbReference type="EMBL" id="CP003746">
    <property type="protein sequence ID" value="AFU98457.2"/>
    <property type="molecule type" value="Genomic_DNA"/>
</dbReference>
<dbReference type="GO" id="GO:0032259">
    <property type="term" value="P:methylation"/>
    <property type="evidence" value="ECO:0007669"/>
    <property type="project" value="UniProtKB-KW"/>
</dbReference>
<dbReference type="KEGG" id="saga:M5M_06310"/>
<keyword evidence="7" id="KW-1185">Reference proteome</keyword>